<name>A0ABX7CJ37_SPHMU</name>
<accession>A0ABX7CJ37</accession>
<dbReference type="PROSITE" id="PS51257">
    <property type="entry name" value="PROKAR_LIPOPROTEIN"/>
    <property type="match status" value="1"/>
</dbReference>
<gene>
    <name evidence="2" type="ORF">I6I98_17530</name>
</gene>
<sequence length="229" mass="26859">MNNERNYSVADKTQVSDTKKAAWILLFLLACMAISCLVLTTSCNNGSTVENKKIDRVFRTDSAYIKVIFEDGLIQDHKFSFSTFQRNIFDYDFVAKAHDKLLDSAEWNKLYKTILNKYRTQGDTVNRDDNKMYPYGDYKIYLITSEDDILLINNDNDIFYKSKNGIVTFRDKDFGDKIRSLIDYYNYFEKVDLIYLSGNSAFLDKHKYKAIKKSPSSLKDYYEVDVKYK</sequence>
<evidence type="ECO:0008006" key="4">
    <source>
        <dbReference type="Google" id="ProtNLM"/>
    </source>
</evidence>
<keyword evidence="3" id="KW-1185">Reference proteome</keyword>
<protein>
    <recommendedName>
        <fullName evidence="4">Lipoprotein</fullName>
    </recommendedName>
</protein>
<proteinExistence type="predicted"/>
<keyword evidence="1" id="KW-1133">Transmembrane helix</keyword>
<evidence type="ECO:0000256" key="1">
    <source>
        <dbReference type="SAM" id="Phobius"/>
    </source>
</evidence>
<evidence type="ECO:0000313" key="2">
    <source>
        <dbReference type="EMBL" id="QQT52062.1"/>
    </source>
</evidence>
<feature type="transmembrane region" description="Helical" evidence="1">
    <location>
        <begin position="21"/>
        <end position="40"/>
    </location>
</feature>
<organism evidence="2 3">
    <name type="scientific">Sphingobacterium multivorum</name>
    <dbReference type="NCBI Taxonomy" id="28454"/>
    <lineage>
        <taxon>Bacteria</taxon>
        <taxon>Pseudomonadati</taxon>
        <taxon>Bacteroidota</taxon>
        <taxon>Sphingobacteriia</taxon>
        <taxon>Sphingobacteriales</taxon>
        <taxon>Sphingobacteriaceae</taxon>
        <taxon>Sphingobacterium</taxon>
    </lineage>
</organism>
<reference evidence="2 3" key="1">
    <citation type="submission" date="2021-01" db="EMBL/GenBank/DDBJ databases">
        <title>FDA dAtabase for Regulatory Grade micrObial Sequences (FDA-ARGOS): Supporting development and validation of Infectious Disease Dx tests.</title>
        <authorList>
            <person name="Sproer C."/>
            <person name="Gronow S."/>
            <person name="Severitt S."/>
            <person name="Schroder I."/>
            <person name="Tallon L."/>
            <person name="Sadzewicz L."/>
            <person name="Zhao X."/>
            <person name="Boylan J."/>
            <person name="Ott S."/>
            <person name="Bowen H."/>
            <person name="Vavikolanu K."/>
            <person name="Mehta A."/>
            <person name="Aluvathingal J."/>
            <person name="Nadendla S."/>
            <person name="Lowell S."/>
            <person name="Myers T."/>
            <person name="Yan Y."/>
            <person name="Sichtig H."/>
        </authorList>
    </citation>
    <scope>NUCLEOTIDE SEQUENCE [LARGE SCALE GENOMIC DNA]</scope>
    <source>
        <strain evidence="2 3">FDAARGOS_1141</strain>
    </source>
</reference>
<keyword evidence="1" id="KW-0812">Transmembrane</keyword>
<evidence type="ECO:0000313" key="3">
    <source>
        <dbReference type="Proteomes" id="UP000595498"/>
    </source>
</evidence>
<dbReference type="EMBL" id="CP068224">
    <property type="protein sequence ID" value="QQT52062.1"/>
    <property type="molecule type" value="Genomic_DNA"/>
</dbReference>
<dbReference type="Proteomes" id="UP000595498">
    <property type="component" value="Chromosome"/>
</dbReference>
<keyword evidence="1" id="KW-0472">Membrane</keyword>